<feature type="chain" id="PRO_5039421161" evidence="3">
    <location>
        <begin position="23"/>
        <end position="205"/>
    </location>
</feature>
<evidence type="ECO:0000256" key="2">
    <source>
        <dbReference type="SAM" id="MobiDB-lite"/>
    </source>
</evidence>
<dbReference type="InterPro" id="IPR023365">
    <property type="entry name" value="Sortase_dom-sf"/>
</dbReference>
<proteinExistence type="predicted"/>
<dbReference type="Pfam" id="PF04203">
    <property type="entry name" value="Sortase"/>
    <property type="match status" value="1"/>
</dbReference>
<dbReference type="PROSITE" id="PS51257">
    <property type="entry name" value="PROKAR_LIPOPROTEIN"/>
    <property type="match status" value="1"/>
</dbReference>
<organism evidence="4 5">
    <name type="scientific">Rhodococcus coprophilus</name>
    <dbReference type="NCBI Taxonomy" id="38310"/>
    <lineage>
        <taxon>Bacteria</taxon>
        <taxon>Bacillati</taxon>
        <taxon>Actinomycetota</taxon>
        <taxon>Actinomycetes</taxon>
        <taxon>Mycobacteriales</taxon>
        <taxon>Nocardiaceae</taxon>
        <taxon>Rhodococcus</taxon>
    </lineage>
</organism>
<evidence type="ECO:0000256" key="3">
    <source>
        <dbReference type="SAM" id="SignalP"/>
    </source>
</evidence>
<keyword evidence="1" id="KW-0378">Hydrolase</keyword>
<feature type="signal peptide" evidence="3">
    <location>
        <begin position="1"/>
        <end position="22"/>
    </location>
</feature>
<sequence length="205" mass="20879">MRKRPGVAALGIAAILFLGGCADSPSESGPSESATSSSVTQGKKDMPLPVAASTDDPAAPVALTLDGGSAPIDPVATDADGSLLPPRDVSRLGWWVDSALPGEGSGAIVMTGHIDDVDQGEGFAARFAGLREGAEIAVTTADGSSRQYRVDRLLSVSKDGRLPLDELNRLDGPETLVLATCGGDFVGPPLGYANNDFVFATPTGE</sequence>
<name>A0A2X4TNH7_9NOCA</name>
<feature type="compositionally biased region" description="Low complexity" evidence="2">
    <location>
        <begin position="23"/>
        <end position="38"/>
    </location>
</feature>
<evidence type="ECO:0000313" key="5">
    <source>
        <dbReference type="Proteomes" id="UP000249091"/>
    </source>
</evidence>
<dbReference type="SUPFAM" id="SSF63817">
    <property type="entry name" value="Sortase"/>
    <property type="match status" value="1"/>
</dbReference>
<dbReference type="EMBL" id="LS483468">
    <property type="protein sequence ID" value="SQI28731.1"/>
    <property type="molecule type" value="Genomic_DNA"/>
</dbReference>
<dbReference type="KEGG" id="rcr:NCTC10994_00482"/>
<feature type="region of interest" description="Disordered" evidence="2">
    <location>
        <begin position="23"/>
        <end position="65"/>
    </location>
</feature>
<dbReference type="InterPro" id="IPR042001">
    <property type="entry name" value="Sortase_F"/>
</dbReference>
<dbReference type="AlphaFoldDB" id="A0A2X4TNH7"/>
<evidence type="ECO:0000256" key="1">
    <source>
        <dbReference type="ARBA" id="ARBA00022801"/>
    </source>
</evidence>
<evidence type="ECO:0000313" key="4">
    <source>
        <dbReference type="EMBL" id="SQI28731.1"/>
    </source>
</evidence>
<protein>
    <submittedName>
        <fullName evidence="4">Sortase family</fullName>
    </submittedName>
</protein>
<accession>A0A2X4TNH7</accession>
<dbReference type="CDD" id="cd05829">
    <property type="entry name" value="Sortase_F"/>
    <property type="match status" value="1"/>
</dbReference>
<keyword evidence="5" id="KW-1185">Reference proteome</keyword>
<reference evidence="4 5" key="1">
    <citation type="submission" date="2018-06" db="EMBL/GenBank/DDBJ databases">
        <authorList>
            <consortium name="Pathogen Informatics"/>
            <person name="Doyle S."/>
        </authorList>
    </citation>
    <scope>NUCLEOTIDE SEQUENCE [LARGE SCALE GENOMIC DNA]</scope>
    <source>
        <strain evidence="4 5">NCTC10994</strain>
    </source>
</reference>
<dbReference type="InterPro" id="IPR005754">
    <property type="entry name" value="Sortase"/>
</dbReference>
<keyword evidence="3" id="KW-0732">Signal</keyword>
<dbReference type="RefSeq" id="WP_084722266.1">
    <property type="nucleotide sequence ID" value="NZ_JBFALB010000001.1"/>
</dbReference>
<dbReference type="STRING" id="1219011.GCA_001895045_00202"/>
<dbReference type="Gene3D" id="2.40.260.10">
    <property type="entry name" value="Sortase"/>
    <property type="match status" value="1"/>
</dbReference>
<gene>
    <name evidence="4" type="ORF">NCTC10994_00482</name>
</gene>
<dbReference type="GO" id="GO:0016787">
    <property type="term" value="F:hydrolase activity"/>
    <property type="evidence" value="ECO:0007669"/>
    <property type="project" value="UniProtKB-KW"/>
</dbReference>
<dbReference type="Proteomes" id="UP000249091">
    <property type="component" value="Chromosome 1"/>
</dbReference>